<dbReference type="GO" id="GO:0020037">
    <property type="term" value="F:heme binding"/>
    <property type="evidence" value="ECO:0007669"/>
    <property type="project" value="InterPro"/>
</dbReference>
<dbReference type="OrthoDB" id="9794828at2"/>
<keyword evidence="4" id="KW-0472">Membrane</keyword>
<dbReference type="EMBL" id="AFGF01000016">
    <property type="protein sequence ID" value="EGO65651.1"/>
    <property type="molecule type" value="Genomic_DNA"/>
</dbReference>
<dbReference type="Pfam" id="PF03100">
    <property type="entry name" value="CcmE"/>
    <property type="match status" value="1"/>
</dbReference>
<reference evidence="5 6" key="1">
    <citation type="journal article" date="2011" name="EMBO J.">
        <title>Structural diversity of bacterial flagellar motors.</title>
        <authorList>
            <person name="Chen S."/>
            <person name="Beeby M."/>
            <person name="Murphy G.E."/>
            <person name="Leadbetter J.R."/>
            <person name="Hendrixson D.R."/>
            <person name="Briegel A."/>
            <person name="Li Z."/>
            <person name="Shi J."/>
            <person name="Tocheva E.I."/>
            <person name="Muller A."/>
            <person name="Dobro M.J."/>
            <person name="Jensen G.J."/>
        </authorList>
    </citation>
    <scope>NUCLEOTIDE SEQUENCE [LARGE SCALE GENOMIC DNA]</scope>
    <source>
        <strain evidence="5 6">DSM 6540</strain>
    </source>
</reference>
<dbReference type="AlphaFoldDB" id="F7NED9"/>
<proteinExistence type="predicted"/>
<keyword evidence="2" id="KW-0349">Heme</keyword>
<dbReference type="GO" id="GO:0005886">
    <property type="term" value="C:plasma membrane"/>
    <property type="evidence" value="ECO:0007669"/>
    <property type="project" value="InterPro"/>
</dbReference>
<gene>
    <name evidence="5" type="ORF">ALO_02009</name>
</gene>
<dbReference type="Proteomes" id="UP000003240">
    <property type="component" value="Unassembled WGS sequence"/>
</dbReference>
<dbReference type="InterPro" id="IPR036127">
    <property type="entry name" value="CcmE-like_sf"/>
</dbReference>
<keyword evidence="3" id="KW-0201">Cytochrome c-type biogenesis</keyword>
<evidence type="ECO:0000256" key="3">
    <source>
        <dbReference type="ARBA" id="ARBA00022748"/>
    </source>
</evidence>
<keyword evidence="6" id="KW-1185">Reference proteome</keyword>
<dbReference type="GO" id="GO:0017004">
    <property type="term" value="P:cytochrome complex assembly"/>
    <property type="evidence" value="ECO:0007669"/>
    <property type="project" value="UniProtKB-KW"/>
</dbReference>
<evidence type="ECO:0000313" key="5">
    <source>
        <dbReference type="EMBL" id="EGO65651.1"/>
    </source>
</evidence>
<evidence type="ECO:0000256" key="1">
    <source>
        <dbReference type="ARBA" id="ARBA00004370"/>
    </source>
</evidence>
<dbReference type="InterPro" id="IPR012340">
    <property type="entry name" value="NA-bd_OB-fold"/>
</dbReference>
<organism evidence="5 6">
    <name type="scientific">Acetonema longum DSM 6540</name>
    <dbReference type="NCBI Taxonomy" id="1009370"/>
    <lineage>
        <taxon>Bacteria</taxon>
        <taxon>Bacillati</taxon>
        <taxon>Bacillota</taxon>
        <taxon>Negativicutes</taxon>
        <taxon>Acetonemataceae</taxon>
        <taxon>Acetonema</taxon>
    </lineage>
</organism>
<comment type="caution">
    <text evidence="5">The sequence shown here is derived from an EMBL/GenBank/DDBJ whole genome shotgun (WGS) entry which is preliminary data.</text>
</comment>
<dbReference type="RefSeq" id="WP_004092266.1">
    <property type="nucleotide sequence ID" value="NZ_AFGF01000016.1"/>
</dbReference>
<dbReference type="eggNOG" id="COG2332">
    <property type="taxonomic scope" value="Bacteria"/>
</dbReference>
<dbReference type="GO" id="GO:0017003">
    <property type="term" value="P:protein-heme linkage"/>
    <property type="evidence" value="ECO:0007669"/>
    <property type="project" value="InterPro"/>
</dbReference>
<dbReference type="SUPFAM" id="SSF82093">
    <property type="entry name" value="Heme chaperone CcmE"/>
    <property type="match status" value="1"/>
</dbReference>
<evidence type="ECO:0000313" key="6">
    <source>
        <dbReference type="Proteomes" id="UP000003240"/>
    </source>
</evidence>
<sequence length="123" mass="13704">MKKRHMIGIGMILAFIAFSAYSFRTALTPYVTFAQARNIKGSVQVRGMLVRDKAIEANGNELQFILRDDTGEEVPVYYRGLMHDGLDRSTGIVVIGKYSDGRFLADQLLVKCPSKYQAGEAKP</sequence>
<keyword evidence="2" id="KW-0408">Iron</keyword>
<dbReference type="STRING" id="1009370.ALO_02009"/>
<comment type="subcellular location">
    <subcellularLocation>
        <location evidence="1">Membrane</location>
    </subcellularLocation>
</comment>
<evidence type="ECO:0000256" key="4">
    <source>
        <dbReference type="ARBA" id="ARBA00023136"/>
    </source>
</evidence>
<keyword evidence="2" id="KW-0479">Metal-binding</keyword>
<protein>
    <submittedName>
        <fullName evidence="5">Cytochrome c-type biogenesis protein CcmE, putative</fullName>
    </submittedName>
</protein>
<accession>F7NED9</accession>
<evidence type="ECO:0000256" key="2">
    <source>
        <dbReference type="ARBA" id="ARBA00022617"/>
    </source>
</evidence>
<dbReference type="Gene3D" id="2.40.50.140">
    <property type="entry name" value="Nucleic acid-binding proteins"/>
    <property type="match status" value="1"/>
</dbReference>
<dbReference type="InterPro" id="IPR004329">
    <property type="entry name" value="CcmE"/>
</dbReference>
<name>F7NED9_9FIRM</name>